<evidence type="ECO:0000256" key="1">
    <source>
        <dbReference type="ARBA" id="ARBA00002668"/>
    </source>
</evidence>
<dbReference type="KEGG" id="nnu:104599581"/>
<evidence type="ECO:0000259" key="5">
    <source>
        <dbReference type="Pfam" id="PF25553"/>
    </source>
</evidence>
<keyword evidence="3" id="KW-0833">Ubl conjugation pathway</keyword>
<comment type="function">
    <text evidence="1">May act as a substrate-specific adapter of an E3 ubiquitin-protein ligase complex (CUL3-RBX1-BTB) which mediates the ubiquitination and subsequent proteasomal degradation of target proteins.</text>
</comment>
<feature type="region of interest" description="Disordered" evidence="4">
    <location>
        <begin position="85"/>
        <end position="115"/>
    </location>
</feature>
<evidence type="ECO:0000256" key="3">
    <source>
        <dbReference type="ARBA" id="ARBA00022786"/>
    </source>
</evidence>
<dbReference type="PANTHER" id="PTHR31060:SF33">
    <property type="entry name" value="OS04G0278000 PROTEIN"/>
    <property type="match status" value="1"/>
</dbReference>
<dbReference type="InParanoid" id="A0A1U8A2M9"/>
<evidence type="ECO:0000313" key="6">
    <source>
        <dbReference type="Proteomes" id="UP000189703"/>
    </source>
</evidence>
<comment type="pathway">
    <text evidence="2">Protein modification; protein ubiquitination.</text>
</comment>
<name>A0A1U8A2M9_NELNU</name>
<evidence type="ECO:0000256" key="2">
    <source>
        <dbReference type="ARBA" id="ARBA00004906"/>
    </source>
</evidence>
<accession>A0A1U8A2M9</accession>
<reference evidence="7" key="1">
    <citation type="submission" date="2025-08" db="UniProtKB">
        <authorList>
            <consortium name="RefSeq"/>
        </authorList>
    </citation>
    <scope>IDENTIFICATION</scope>
</reference>
<keyword evidence="6" id="KW-1185">Reference proteome</keyword>
<dbReference type="Proteomes" id="UP000189703">
    <property type="component" value="Unplaced"/>
</dbReference>
<dbReference type="RefSeq" id="XP_010260492.1">
    <property type="nucleotide sequence ID" value="XM_010262190.1"/>
</dbReference>
<feature type="compositionally biased region" description="Basic residues" evidence="4">
    <location>
        <begin position="1"/>
        <end position="10"/>
    </location>
</feature>
<feature type="region of interest" description="Disordered" evidence="4">
    <location>
        <begin position="1"/>
        <end position="20"/>
    </location>
</feature>
<gene>
    <name evidence="7" type="primary">LOC104599581</name>
</gene>
<dbReference type="PANTHER" id="PTHR31060">
    <property type="entry name" value="OSJNBA0011J08.25 PROTEIN-RELATED"/>
    <property type="match status" value="1"/>
</dbReference>
<dbReference type="FunCoup" id="A0A1U8A2M9">
    <property type="interactions" value="1650"/>
</dbReference>
<dbReference type="InterPro" id="IPR058039">
    <property type="entry name" value="At3g05675-like_ankyrin"/>
</dbReference>
<dbReference type="OrthoDB" id="671361at2759"/>
<dbReference type="eggNOG" id="ENOG502QV9R">
    <property type="taxonomic scope" value="Eukaryota"/>
</dbReference>
<dbReference type="GO" id="GO:0016567">
    <property type="term" value="P:protein ubiquitination"/>
    <property type="evidence" value="ECO:0007669"/>
    <property type="project" value="UniProtKB-UniPathway"/>
</dbReference>
<evidence type="ECO:0000313" key="7">
    <source>
        <dbReference type="RefSeq" id="XP_010260492.1"/>
    </source>
</evidence>
<dbReference type="Pfam" id="PF25553">
    <property type="entry name" value="BTB-POZ_ANK-like"/>
    <property type="match status" value="1"/>
</dbReference>
<evidence type="ECO:0000256" key="4">
    <source>
        <dbReference type="SAM" id="MobiDB-lite"/>
    </source>
</evidence>
<sequence>MAASGHRKVVSRRDNRGSRRSWCCSFGIPPESPENLSCARSKTTQKSEILSKSGNSFPSSPLSSRTGLVIVGLIDRRRILSPGRVSPIDSDAAPDPVRDIVPDTSSVNDGGAPLESETFHSTEEKLLTPEGPEIYQAPSLNRSLSTATREQSCSPVFDVRLSLKGKNEGCLVLELDSEVLSANSSVFADLISDCRRNSGGGSAAKLCRIEVPDVENLSVYRETIELMFLEDITRRLLKMGVSRAIDVLEVSAGITFTKGILSCLKYIEAVPWSEDDEEKLKKLFTKFAFNNATAREVLGRLHSLDQVDSQQHLAMQLIWSITSGADASARNELKSLVTGLLSKSSVYEKGAISLNKEDLYVVCQNCLSSLVRLFGETSDSAREKSGKEENGKPLIEQISRQVDNLNWLLEILLERQMAEDFVDMWADQGDLLRIHELVSPMIRYELSRVSAYIFIALGRGKLHCRLEARSQVLQAWFGPMLVDFGWLQRCRKGLEIKTLEEAMGQALLTLPLKQQHWLFMEWFRCFSRNGTECPNLGKAFQIWWRRCFLRAPEIRTVESR</sequence>
<dbReference type="AlphaFoldDB" id="A0A1U8A2M9"/>
<proteinExistence type="predicted"/>
<feature type="domain" description="At3g05675-like ankyrin-like" evidence="5">
    <location>
        <begin position="307"/>
        <end position="550"/>
    </location>
</feature>
<dbReference type="OMA" id="IADCKRG"/>
<dbReference type="UniPathway" id="UPA00143"/>
<dbReference type="GeneID" id="104599581"/>
<dbReference type="InterPro" id="IPR038920">
    <property type="entry name" value="At3g05675-like"/>
</dbReference>
<organism evidence="6 7">
    <name type="scientific">Nelumbo nucifera</name>
    <name type="common">Sacred lotus</name>
    <dbReference type="NCBI Taxonomy" id="4432"/>
    <lineage>
        <taxon>Eukaryota</taxon>
        <taxon>Viridiplantae</taxon>
        <taxon>Streptophyta</taxon>
        <taxon>Embryophyta</taxon>
        <taxon>Tracheophyta</taxon>
        <taxon>Spermatophyta</taxon>
        <taxon>Magnoliopsida</taxon>
        <taxon>Proteales</taxon>
        <taxon>Nelumbonaceae</taxon>
        <taxon>Nelumbo</taxon>
    </lineage>
</organism>
<protein>
    <submittedName>
        <fullName evidence="7">BTB/POZ domain-containing protein At2g13690-like</fullName>
    </submittedName>
</protein>